<keyword evidence="2" id="KW-0732">Signal</keyword>
<evidence type="ECO:0000256" key="1">
    <source>
        <dbReference type="ARBA" id="ARBA00010062"/>
    </source>
</evidence>
<dbReference type="SUPFAM" id="SSF53822">
    <property type="entry name" value="Periplasmic binding protein-like I"/>
    <property type="match status" value="1"/>
</dbReference>
<organism evidence="4">
    <name type="scientific">uncultured Ramlibacter sp</name>
    <dbReference type="NCBI Taxonomy" id="260755"/>
    <lineage>
        <taxon>Bacteria</taxon>
        <taxon>Pseudomonadati</taxon>
        <taxon>Pseudomonadota</taxon>
        <taxon>Betaproteobacteria</taxon>
        <taxon>Burkholderiales</taxon>
        <taxon>Comamonadaceae</taxon>
        <taxon>Ramlibacter</taxon>
        <taxon>environmental samples</taxon>
    </lineage>
</organism>
<evidence type="ECO:0000256" key="2">
    <source>
        <dbReference type="ARBA" id="ARBA00022729"/>
    </source>
</evidence>
<dbReference type="PANTHER" id="PTHR47235">
    <property type="entry name" value="BLR6548 PROTEIN"/>
    <property type="match status" value="1"/>
</dbReference>
<gene>
    <name evidence="4" type="ORF">AVDCRST_MAG51-2537</name>
</gene>
<evidence type="ECO:0000313" key="4">
    <source>
        <dbReference type="EMBL" id="CAA9429743.1"/>
    </source>
</evidence>
<name>A0A6J4Q6N2_9BURK</name>
<reference evidence="4" key="1">
    <citation type="submission" date="2020-02" db="EMBL/GenBank/DDBJ databases">
        <authorList>
            <person name="Meier V. D."/>
        </authorList>
    </citation>
    <scope>NUCLEOTIDE SEQUENCE</scope>
    <source>
        <strain evidence="4">AVDCRST_MAG51</strain>
    </source>
</reference>
<dbReference type="InterPro" id="IPR028081">
    <property type="entry name" value="Leu-bd"/>
</dbReference>
<dbReference type="PANTHER" id="PTHR47235:SF1">
    <property type="entry name" value="BLR6548 PROTEIN"/>
    <property type="match status" value="1"/>
</dbReference>
<dbReference type="InterPro" id="IPR028082">
    <property type="entry name" value="Peripla_BP_I"/>
</dbReference>
<dbReference type="Pfam" id="PF13458">
    <property type="entry name" value="Peripla_BP_6"/>
    <property type="match status" value="1"/>
</dbReference>
<sequence>KTLDDDNKPAQAEANARALIEQDRVFILFGSIEGGPSTAVMKAAVDLQVPFFGPMAGSPTLRRPHQPLVFPVRSEHKEEFRALLAQAKSNGMTKAAFVRSDSETGMQHLENVRLLCKELSMELVADLPFRSDIDDARIEAMAKKIGESGAQVIFNHGGVGMYEQLIRKARAQGVKGSFWAVNSGSAQLAQKLGPLAHGMIFAQVVPDPMQRKTEIAREYREVFARHNPGKDFSYGSLEGYLTAKALVAGLRLAGPKPTRASFVEGITKAGALDLNGLRAKYQPGEYTGLAMVDLAIYTRDSRFMH</sequence>
<comment type="similarity">
    <text evidence="1">Belongs to the leucine-binding protein family.</text>
</comment>
<evidence type="ECO:0000259" key="3">
    <source>
        <dbReference type="Pfam" id="PF13458"/>
    </source>
</evidence>
<dbReference type="EMBL" id="CADCUX010000545">
    <property type="protein sequence ID" value="CAA9429743.1"/>
    <property type="molecule type" value="Genomic_DNA"/>
</dbReference>
<dbReference type="CDD" id="cd06326">
    <property type="entry name" value="PBP1_ABC_ligand_binding-like"/>
    <property type="match status" value="1"/>
</dbReference>
<proteinExistence type="inferred from homology"/>
<accession>A0A6J4Q6N2</accession>
<feature type="domain" description="Leucine-binding protein" evidence="3">
    <location>
        <begin position="3"/>
        <end position="297"/>
    </location>
</feature>
<feature type="non-terminal residue" evidence="4">
    <location>
        <position position="1"/>
    </location>
</feature>
<protein>
    <recommendedName>
        <fullName evidence="3">Leucine-binding protein domain-containing protein</fullName>
    </recommendedName>
</protein>
<dbReference type="Gene3D" id="3.40.50.2300">
    <property type="match status" value="2"/>
</dbReference>
<dbReference type="AlphaFoldDB" id="A0A6J4Q6N2"/>